<dbReference type="Gene3D" id="3.40.50.150">
    <property type="entry name" value="Vaccinia Virus protein VP39"/>
    <property type="match status" value="2"/>
</dbReference>
<evidence type="ECO:0000259" key="5">
    <source>
        <dbReference type="Pfam" id="PF05175"/>
    </source>
</evidence>
<comment type="caution">
    <text evidence="7">The sequence shown here is derived from an EMBL/GenBank/DDBJ whole genome shotgun (WGS) entry which is preliminary data.</text>
</comment>
<organism evidence="7 8">
    <name type="scientific">Propioniciclava sinopodophylli</name>
    <dbReference type="NCBI Taxonomy" id="1837344"/>
    <lineage>
        <taxon>Bacteria</taxon>
        <taxon>Bacillati</taxon>
        <taxon>Actinomycetota</taxon>
        <taxon>Actinomycetes</taxon>
        <taxon>Propionibacteriales</taxon>
        <taxon>Propionibacteriaceae</taxon>
        <taxon>Propioniciclava</taxon>
    </lineage>
</organism>
<dbReference type="Pfam" id="PF05175">
    <property type="entry name" value="MTS"/>
    <property type="match status" value="1"/>
</dbReference>
<keyword evidence="1" id="KW-0963">Cytoplasm</keyword>
<dbReference type="GO" id="GO:0008170">
    <property type="term" value="F:N-methyltransferase activity"/>
    <property type="evidence" value="ECO:0007669"/>
    <property type="project" value="InterPro"/>
</dbReference>
<dbReference type="InterPro" id="IPR002052">
    <property type="entry name" value="DNA_methylase_N6_adenine_CS"/>
</dbReference>
<gene>
    <name evidence="7" type="ORF">ET989_09615</name>
</gene>
<evidence type="ECO:0000256" key="2">
    <source>
        <dbReference type="ARBA" id="ARBA00022552"/>
    </source>
</evidence>
<dbReference type="InterPro" id="IPR007848">
    <property type="entry name" value="Small_mtfrase_dom"/>
</dbReference>
<name>A0A4Q9KCC9_9ACTN</name>
<dbReference type="Proteomes" id="UP000292373">
    <property type="component" value="Unassembled WGS sequence"/>
</dbReference>
<dbReference type="InterPro" id="IPR029063">
    <property type="entry name" value="SAM-dependent_MTases_sf"/>
</dbReference>
<keyword evidence="3 7" id="KW-0489">Methyltransferase</keyword>
<dbReference type="CDD" id="cd02440">
    <property type="entry name" value="AdoMet_MTases"/>
    <property type="match status" value="1"/>
</dbReference>
<dbReference type="EMBL" id="SDMQ01000009">
    <property type="protein sequence ID" value="TBT83929.1"/>
    <property type="molecule type" value="Genomic_DNA"/>
</dbReference>
<sequence>MDADTMARMTLDPVAALMLDEAGPLPDRVLVVDDVGGALTRAAVDAGSDVRTWCDDLRDVAHVPPAQRLVAPLTDWTPQLVLWRLPKSLSGVEDYAEQLAAHVDPATRVVAGGRTKHMTPNQNAALGRQFEQVSASLGRQKSRVLHATGARPAAVRWPLRRHLPEVGITAIAHGTVFNTNRLDDGTHLLLRTLARTAGDPVVDPRAFRGVALDVGCGSGIIAAWLAQRGWETTATDVSAFAVASTRLTARANNVSVRVRHADMLAGTGPDSVDLLVSNPPFHIGAAKDSSPTLAMIREAGQVLRPGGELWIVFNGHLPYLGALRRHVGNTTIEAQDRHYIVARALKAPQL</sequence>
<evidence type="ECO:0000256" key="4">
    <source>
        <dbReference type="ARBA" id="ARBA00022679"/>
    </source>
</evidence>
<evidence type="ECO:0000313" key="8">
    <source>
        <dbReference type="Proteomes" id="UP000292373"/>
    </source>
</evidence>
<protein>
    <submittedName>
        <fullName evidence="7">Methyltransferase domain-containing protein</fullName>
    </submittedName>
</protein>
<dbReference type="AlphaFoldDB" id="A0A4Q9KCC9"/>
<evidence type="ECO:0000256" key="3">
    <source>
        <dbReference type="ARBA" id="ARBA00022603"/>
    </source>
</evidence>
<feature type="domain" description="RlmG N-terminal" evidence="6">
    <location>
        <begin position="77"/>
        <end position="148"/>
    </location>
</feature>
<dbReference type="Pfam" id="PF26049">
    <property type="entry name" value="RLMG_N"/>
    <property type="match status" value="1"/>
</dbReference>
<reference evidence="7 8" key="1">
    <citation type="submission" date="2019-01" db="EMBL/GenBank/DDBJ databases">
        <title>Lactibacter flavus gen. nov., sp. nov., a novel bacterium of the family Propionibacteriaceae isolated from raw milk and dairy products.</title>
        <authorList>
            <person name="Huptas C."/>
            <person name="Wenning M."/>
            <person name="Breitenwieser F."/>
            <person name="Doll E."/>
            <person name="Von Neubeck M."/>
            <person name="Busse H.-J."/>
            <person name="Scherer S."/>
        </authorList>
    </citation>
    <scope>NUCLEOTIDE SEQUENCE [LARGE SCALE GENOMIC DNA]</scope>
    <source>
        <strain evidence="7 8">KCTC 33808</strain>
    </source>
</reference>
<evidence type="ECO:0000259" key="6">
    <source>
        <dbReference type="Pfam" id="PF26049"/>
    </source>
</evidence>
<dbReference type="PROSITE" id="PS00092">
    <property type="entry name" value="N6_MTASE"/>
    <property type="match status" value="1"/>
</dbReference>
<evidence type="ECO:0000313" key="7">
    <source>
        <dbReference type="EMBL" id="TBT83929.1"/>
    </source>
</evidence>
<dbReference type="GO" id="GO:0032259">
    <property type="term" value="P:methylation"/>
    <property type="evidence" value="ECO:0007669"/>
    <property type="project" value="UniProtKB-KW"/>
</dbReference>
<keyword evidence="8" id="KW-1185">Reference proteome</keyword>
<dbReference type="InterPro" id="IPR058679">
    <property type="entry name" value="RlmG_N"/>
</dbReference>
<dbReference type="OrthoDB" id="29650at2"/>
<proteinExistence type="predicted"/>
<dbReference type="PANTHER" id="PTHR47816:SF5">
    <property type="entry name" value="RIBOSOMAL RNA LARGE SUBUNIT METHYLTRANSFERASE G"/>
    <property type="match status" value="1"/>
</dbReference>
<evidence type="ECO:0000256" key="1">
    <source>
        <dbReference type="ARBA" id="ARBA00022490"/>
    </source>
</evidence>
<keyword evidence="2" id="KW-0698">rRNA processing</keyword>
<keyword evidence="4 7" id="KW-0808">Transferase</keyword>
<dbReference type="SUPFAM" id="SSF53335">
    <property type="entry name" value="S-adenosyl-L-methionine-dependent methyltransferases"/>
    <property type="match status" value="1"/>
</dbReference>
<dbReference type="PRINTS" id="PR00508">
    <property type="entry name" value="S21N4MTFRASE"/>
</dbReference>
<dbReference type="GO" id="GO:0008757">
    <property type="term" value="F:S-adenosylmethionine-dependent methyltransferase activity"/>
    <property type="evidence" value="ECO:0007669"/>
    <property type="project" value="InterPro"/>
</dbReference>
<feature type="domain" description="Methyltransferase small" evidence="5">
    <location>
        <begin position="169"/>
        <end position="342"/>
    </location>
</feature>
<dbReference type="GO" id="GO:0006364">
    <property type="term" value="P:rRNA processing"/>
    <property type="evidence" value="ECO:0007669"/>
    <property type="project" value="UniProtKB-KW"/>
</dbReference>
<dbReference type="InterPro" id="IPR001091">
    <property type="entry name" value="RM_Methyltransferase"/>
</dbReference>
<dbReference type="InterPro" id="IPR046977">
    <property type="entry name" value="RsmC/RlmG"/>
</dbReference>
<dbReference type="GO" id="GO:0003677">
    <property type="term" value="F:DNA binding"/>
    <property type="evidence" value="ECO:0007669"/>
    <property type="project" value="InterPro"/>
</dbReference>
<dbReference type="PANTHER" id="PTHR47816">
    <property type="entry name" value="RIBOSOMAL RNA SMALL SUBUNIT METHYLTRANSFERASE C"/>
    <property type="match status" value="1"/>
</dbReference>
<accession>A0A4Q9KCC9</accession>